<comment type="subcellular location">
    <subcellularLocation>
        <location evidence="1">Cell membrane</location>
    </subcellularLocation>
</comment>
<keyword evidence="4" id="KW-0547">Nucleotide-binding</keyword>
<evidence type="ECO:0000313" key="9">
    <source>
        <dbReference type="Proteomes" id="UP000887540"/>
    </source>
</evidence>
<dbReference type="PROSITE" id="PS51420">
    <property type="entry name" value="RHO"/>
    <property type="match status" value="1"/>
</dbReference>
<reference evidence="10" key="1">
    <citation type="submission" date="2022-11" db="UniProtKB">
        <authorList>
            <consortium name="WormBaseParasite"/>
        </authorList>
    </citation>
    <scope>IDENTIFICATION</scope>
</reference>
<dbReference type="NCBIfam" id="TIGR00231">
    <property type="entry name" value="small_GTP"/>
    <property type="match status" value="1"/>
</dbReference>
<dbReference type="InterPro" id="IPR005225">
    <property type="entry name" value="Small_GTP-bd"/>
</dbReference>
<evidence type="ECO:0000256" key="3">
    <source>
        <dbReference type="ARBA" id="ARBA00022475"/>
    </source>
</evidence>
<evidence type="ECO:0000256" key="7">
    <source>
        <dbReference type="ARBA" id="ARBA00023136"/>
    </source>
</evidence>
<sequence>MILVSLDSSDYGLSNDTKIMENDGRNQKTSMSPEECKLVVFGEGGVGKSALTFQLVRNIFVEDYDPTIEDSYRKQVIIDNRVIILDILDTAGQESFYMSMRDQQIRYGDGFLLVFALDNLDSFEKIEDFRKAIVNVKETIEVPMILVGNKYDLTERAMDPKQIHDMARTFGIPYMVTSAKTREGVDEAFHSLVREIRKHRVNQNQPKNARKSPKRKKKKNICAIV</sequence>
<feature type="region of interest" description="Disordered" evidence="8">
    <location>
        <begin position="200"/>
        <end position="220"/>
    </location>
</feature>
<dbReference type="Proteomes" id="UP000887540">
    <property type="component" value="Unplaced"/>
</dbReference>
<evidence type="ECO:0000256" key="6">
    <source>
        <dbReference type="ARBA" id="ARBA00023134"/>
    </source>
</evidence>
<dbReference type="InterPro" id="IPR020849">
    <property type="entry name" value="Small_GTPase_Ras-type"/>
</dbReference>
<evidence type="ECO:0000256" key="1">
    <source>
        <dbReference type="ARBA" id="ARBA00004236"/>
    </source>
</evidence>
<accession>A0A914EMQ3</accession>
<dbReference type="GO" id="GO:0005886">
    <property type="term" value="C:plasma membrane"/>
    <property type="evidence" value="ECO:0007669"/>
    <property type="project" value="UniProtKB-SubCell"/>
</dbReference>
<dbReference type="SMART" id="SM00173">
    <property type="entry name" value="RAS"/>
    <property type="match status" value="1"/>
</dbReference>
<evidence type="ECO:0000256" key="8">
    <source>
        <dbReference type="SAM" id="MobiDB-lite"/>
    </source>
</evidence>
<dbReference type="SUPFAM" id="SSF52540">
    <property type="entry name" value="P-loop containing nucleoside triphosphate hydrolases"/>
    <property type="match status" value="1"/>
</dbReference>
<name>A0A914EMQ3_9BILA</name>
<organism evidence="9 10">
    <name type="scientific">Acrobeloides nanus</name>
    <dbReference type="NCBI Taxonomy" id="290746"/>
    <lineage>
        <taxon>Eukaryota</taxon>
        <taxon>Metazoa</taxon>
        <taxon>Ecdysozoa</taxon>
        <taxon>Nematoda</taxon>
        <taxon>Chromadorea</taxon>
        <taxon>Rhabditida</taxon>
        <taxon>Tylenchina</taxon>
        <taxon>Cephalobomorpha</taxon>
        <taxon>Cephaloboidea</taxon>
        <taxon>Cephalobidae</taxon>
        <taxon>Acrobeloides</taxon>
    </lineage>
</organism>
<protein>
    <recommendedName>
        <fullName evidence="2">small monomeric GTPase</fullName>
        <ecNumber evidence="2">3.6.5.2</ecNumber>
    </recommendedName>
</protein>
<dbReference type="Gene3D" id="3.40.50.300">
    <property type="entry name" value="P-loop containing nucleotide triphosphate hydrolases"/>
    <property type="match status" value="1"/>
</dbReference>
<evidence type="ECO:0000256" key="4">
    <source>
        <dbReference type="ARBA" id="ARBA00022741"/>
    </source>
</evidence>
<dbReference type="SMART" id="SM00175">
    <property type="entry name" value="RAB"/>
    <property type="match status" value="1"/>
</dbReference>
<dbReference type="Pfam" id="PF00071">
    <property type="entry name" value="Ras"/>
    <property type="match status" value="1"/>
</dbReference>
<dbReference type="GO" id="GO:0003925">
    <property type="term" value="F:G protein activity"/>
    <property type="evidence" value="ECO:0007669"/>
    <property type="project" value="UniProtKB-EC"/>
</dbReference>
<evidence type="ECO:0000256" key="5">
    <source>
        <dbReference type="ARBA" id="ARBA00022801"/>
    </source>
</evidence>
<dbReference type="EC" id="3.6.5.2" evidence="2"/>
<evidence type="ECO:0000313" key="10">
    <source>
        <dbReference type="WBParaSite" id="ACRNAN_scaffold8829.g10060.t1"/>
    </source>
</evidence>
<dbReference type="PROSITE" id="PS51421">
    <property type="entry name" value="RAS"/>
    <property type="match status" value="1"/>
</dbReference>
<dbReference type="PRINTS" id="PR00449">
    <property type="entry name" value="RASTRNSFRMNG"/>
</dbReference>
<keyword evidence="9" id="KW-1185">Reference proteome</keyword>
<feature type="compositionally biased region" description="Basic residues" evidence="8">
    <location>
        <begin position="208"/>
        <end position="220"/>
    </location>
</feature>
<dbReference type="SMART" id="SM00174">
    <property type="entry name" value="RHO"/>
    <property type="match status" value="1"/>
</dbReference>
<proteinExistence type="predicted"/>
<dbReference type="PANTHER" id="PTHR24070">
    <property type="entry name" value="RAS, DI-RAS, AND RHEB FAMILY MEMBERS OF SMALL GTPASE SUPERFAMILY"/>
    <property type="match status" value="1"/>
</dbReference>
<keyword evidence="7" id="KW-0472">Membrane</keyword>
<keyword evidence="5" id="KW-0378">Hydrolase</keyword>
<dbReference type="GO" id="GO:0005525">
    <property type="term" value="F:GTP binding"/>
    <property type="evidence" value="ECO:0007669"/>
    <property type="project" value="UniProtKB-KW"/>
</dbReference>
<dbReference type="FunFam" id="3.40.50.300:FF:000343">
    <property type="entry name" value="Ras family gtpase"/>
    <property type="match status" value="1"/>
</dbReference>
<dbReference type="PROSITE" id="PS51419">
    <property type="entry name" value="RAB"/>
    <property type="match status" value="1"/>
</dbReference>
<keyword evidence="3" id="KW-1003">Cell membrane</keyword>
<dbReference type="WBParaSite" id="ACRNAN_scaffold8829.g10060.t1">
    <property type="protein sequence ID" value="ACRNAN_scaffold8829.g10060.t1"/>
    <property type="gene ID" value="ACRNAN_scaffold8829.g10060"/>
</dbReference>
<dbReference type="GO" id="GO:0007165">
    <property type="term" value="P:signal transduction"/>
    <property type="evidence" value="ECO:0007669"/>
    <property type="project" value="InterPro"/>
</dbReference>
<dbReference type="InterPro" id="IPR027417">
    <property type="entry name" value="P-loop_NTPase"/>
</dbReference>
<dbReference type="InterPro" id="IPR001806">
    <property type="entry name" value="Small_GTPase"/>
</dbReference>
<evidence type="ECO:0000256" key="2">
    <source>
        <dbReference type="ARBA" id="ARBA00011984"/>
    </source>
</evidence>
<dbReference type="AlphaFoldDB" id="A0A914EMQ3"/>
<keyword evidence="6" id="KW-0342">GTP-binding</keyword>